<feature type="region of interest" description="Disordered" evidence="1">
    <location>
        <begin position="233"/>
        <end position="270"/>
    </location>
</feature>
<protein>
    <submittedName>
        <fullName evidence="2">Uncharacterized protein</fullName>
    </submittedName>
</protein>
<feature type="region of interest" description="Disordered" evidence="1">
    <location>
        <begin position="288"/>
        <end position="327"/>
    </location>
</feature>
<accession>A0A9P4NCZ5</accession>
<feature type="compositionally biased region" description="Polar residues" evidence="1">
    <location>
        <begin position="476"/>
        <end position="504"/>
    </location>
</feature>
<feature type="region of interest" description="Disordered" evidence="1">
    <location>
        <begin position="344"/>
        <end position="423"/>
    </location>
</feature>
<dbReference type="OrthoDB" id="10677873at2759"/>
<feature type="compositionally biased region" description="Polar residues" evidence="1">
    <location>
        <begin position="386"/>
        <end position="403"/>
    </location>
</feature>
<feature type="region of interest" description="Disordered" evidence="1">
    <location>
        <begin position="476"/>
        <end position="535"/>
    </location>
</feature>
<dbReference type="Proteomes" id="UP000800093">
    <property type="component" value="Unassembled WGS sequence"/>
</dbReference>
<proteinExistence type="predicted"/>
<dbReference type="EMBL" id="ML986579">
    <property type="protein sequence ID" value="KAF2270765.1"/>
    <property type="molecule type" value="Genomic_DNA"/>
</dbReference>
<dbReference type="AlphaFoldDB" id="A0A9P4NCZ5"/>
<evidence type="ECO:0000256" key="1">
    <source>
        <dbReference type="SAM" id="MobiDB-lite"/>
    </source>
</evidence>
<sequence length="597" mass="65541">MALNAMMDPDTQENFELLSLGTSRNSSLLKRKRADQCLYESGIDCSRSLTKKSSIVLFNSNPFTKSIKQRSSEKMPVRNDTNQLYLLEQYSPNNNHLSLESRSISPTRPGISRRRSTLNSLFVGVKDFFTSTRRKGSGADEEITTAAPTFDFDTHVSELRPGVQKAQTFSEAMHFGSSLASFAHDGMMRFERSSIDQLDTNAGPSTYWREERYMNRQCSIKRDSPCYDTTLSRAPTPQTNADAGVIDDPYRWTGLSGRSPRPTRRRTKSLGDKLKEYSFANGLGKFTSAFSPRASRHPSRSPNHEGHGPASLRPETPIFPLPSSWPLEPAPDIQLQSFSELGVLPATNDSGTESGEVPHAIYSHSSRSSSMIPLNSPQGGREKPSPGSSTRALGPISQYSVSPSLHSVEPGPSSSSSNPTAPAITTTLASSHLPESSFYIHSSISQPQILRSITPPIPHARSQPNLHATHLTIIIPSNTSTPPEQIFPQLSPTHPNSLSLTTHLQPPPQNTRRSSTSPSPATSSIVFDPRHPAPCPDGRDTSLELRRMSDLTLALPNYDVGDATANAGRDGGQGLCEEDCCQQRGRTRVRGYGWRRW</sequence>
<name>A0A9P4NCZ5_9PLEO</name>
<evidence type="ECO:0000313" key="3">
    <source>
        <dbReference type="Proteomes" id="UP000800093"/>
    </source>
</evidence>
<keyword evidence="3" id="KW-1185">Reference proteome</keyword>
<feature type="compositionally biased region" description="Low complexity" evidence="1">
    <location>
        <begin position="510"/>
        <end position="524"/>
    </location>
</feature>
<feature type="compositionally biased region" description="Low complexity" evidence="1">
    <location>
        <begin position="404"/>
        <end position="422"/>
    </location>
</feature>
<evidence type="ECO:0000313" key="2">
    <source>
        <dbReference type="EMBL" id="KAF2270765.1"/>
    </source>
</evidence>
<gene>
    <name evidence="2" type="ORF">CC78DRAFT_142554</name>
</gene>
<organism evidence="2 3">
    <name type="scientific">Lojkania enalia</name>
    <dbReference type="NCBI Taxonomy" id="147567"/>
    <lineage>
        <taxon>Eukaryota</taxon>
        <taxon>Fungi</taxon>
        <taxon>Dikarya</taxon>
        <taxon>Ascomycota</taxon>
        <taxon>Pezizomycotina</taxon>
        <taxon>Dothideomycetes</taxon>
        <taxon>Pleosporomycetidae</taxon>
        <taxon>Pleosporales</taxon>
        <taxon>Pleosporales incertae sedis</taxon>
        <taxon>Lojkania</taxon>
    </lineage>
</organism>
<reference evidence="3" key="1">
    <citation type="journal article" date="2020" name="Stud. Mycol.">
        <title>101 Dothideomycetes genomes: A test case for predicting lifestyles and emergence of pathogens.</title>
        <authorList>
            <person name="Haridas S."/>
            <person name="Albert R."/>
            <person name="Binder M."/>
            <person name="Bloem J."/>
            <person name="LaButti K."/>
            <person name="Salamov A."/>
            <person name="Andreopoulos B."/>
            <person name="Baker S."/>
            <person name="Barry K."/>
            <person name="Bills G."/>
            <person name="Bluhm B."/>
            <person name="Cannon C."/>
            <person name="Castanera R."/>
            <person name="Culley D."/>
            <person name="Daum C."/>
            <person name="Ezra D."/>
            <person name="Gonzalez J."/>
            <person name="Henrissat B."/>
            <person name="Kuo A."/>
            <person name="Liang C."/>
            <person name="Lipzen A."/>
            <person name="Lutzoni F."/>
            <person name="Magnuson J."/>
            <person name="Mondo S."/>
            <person name="Nolan M."/>
            <person name="Ohm R."/>
            <person name="Pangilinan J."/>
            <person name="Park H.-J."/>
            <person name="Ramirez L."/>
            <person name="Alfaro M."/>
            <person name="Sun H."/>
            <person name="Tritt A."/>
            <person name="Yoshinaga Y."/>
            <person name="Zwiers L.-H."/>
            <person name="Turgeon B."/>
            <person name="Goodwin S."/>
            <person name="Spatafora J."/>
            <person name="Crous P."/>
            <person name="Grigoriev I."/>
        </authorList>
    </citation>
    <scope>NUCLEOTIDE SEQUENCE [LARGE SCALE GENOMIC DNA]</scope>
    <source>
        <strain evidence="3">CBS 304.66</strain>
    </source>
</reference>
<comment type="caution">
    <text evidence="2">The sequence shown here is derived from an EMBL/GenBank/DDBJ whole genome shotgun (WGS) entry which is preliminary data.</text>
</comment>